<proteinExistence type="predicted"/>
<gene>
    <name evidence="2" type="ORF">ERS008207_00727</name>
</gene>
<keyword evidence="1" id="KW-0472">Membrane</keyword>
<feature type="transmembrane region" description="Helical" evidence="1">
    <location>
        <begin position="142"/>
        <end position="159"/>
    </location>
</feature>
<sequence>MIRRQYQHQRIAVRMLARRCQRRQRNRRRGIAPGGLKNNVLRQLIELAELFGNDKTVLFVADNHRAFALHAVQTANGGLQHGEIAFQAQKLFWIKHARKRPQSATGATGHHNRVKFCLTHYHPRISAINWRSTFSLLSVRSAYSRAVVLFFGMASAWLIPSTSASVDSGSTQTAMPG</sequence>
<evidence type="ECO:0000313" key="2">
    <source>
        <dbReference type="EMBL" id="CNT72137.1"/>
    </source>
</evidence>
<keyword evidence="1" id="KW-1133">Transmembrane helix</keyword>
<organism evidence="2 3">
    <name type="scientific">Salmonella enterica subsp. enterica serovar Bovismorbificans</name>
    <dbReference type="NCBI Taxonomy" id="58097"/>
    <lineage>
        <taxon>Bacteria</taxon>
        <taxon>Pseudomonadati</taxon>
        <taxon>Pseudomonadota</taxon>
        <taxon>Gammaproteobacteria</taxon>
        <taxon>Enterobacterales</taxon>
        <taxon>Enterobacteriaceae</taxon>
        <taxon>Salmonella</taxon>
    </lineage>
</organism>
<dbReference type="Proteomes" id="UP000042394">
    <property type="component" value="Unassembled WGS sequence"/>
</dbReference>
<evidence type="ECO:0000313" key="3">
    <source>
        <dbReference type="Proteomes" id="UP000042394"/>
    </source>
</evidence>
<reference evidence="2 3" key="1">
    <citation type="submission" date="2015-03" db="EMBL/GenBank/DDBJ databases">
        <authorList>
            <consortium name="Pathogen Informatics"/>
        </authorList>
    </citation>
    <scope>NUCLEOTIDE SEQUENCE [LARGE SCALE GENOMIC DNA]</scope>
    <source>
        <strain evidence="2 3">D4891</strain>
    </source>
</reference>
<keyword evidence="1" id="KW-0812">Transmembrane</keyword>
<dbReference type="AlphaFoldDB" id="A0A655BRL2"/>
<name>A0A655BRL2_SALET</name>
<dbReference type="EMBL" id="CQPD01000005">
    <property type="protein sequence ID" value="CNT72137.1"/>
    <property type="molecule type" value="Genomic_DNA"/>
</dbReference>
<protein>
    <submittedName>
        <fullName evidence="2">Uncharacterized protein</fullName>
    </submittedName>
</protein>
<evidence type="ECO:0000256" key="1">
    <source>
        <dbReference type="SAM" id="Phobius"/>
    </source>
</evidence>
<accession>A0A655BRL2</accession>